<evidence type="ECO:0000256" key="1">
    <source>
        <dbReference type="SAM" id="MobiDB-lite"/>
    </source>
</evidence>
<protein>
    <recommendedName>
        <fullName evidence="5">DUF4129 domain-containing protein</fullName>
    </recommendedName>
</protein>
<evidence type="ECO:0000256" key="2">
    <source>
        <dbReference type="SAM" id="Phobius"/>
    </source>
</evidence>
<feature type="transmembrane region" description="Helical" evidence="2">
    <location>
        <begin position="56"/>
        <end position="79"/>
    </location>
</feature>
<gene>
    <name evidence="3" type="ORF">ACFSDA_02505</name>
</gene>
<comment type="caution">
    <text evidence="3">The sequence shown here is derived from an EMBL/GenBank/DDBJ whole genome shotgun (WGS) entry which is preliminary data.</text>
</comment>
<feature type="transmembrane region" description="Helical" evidence="2">
    <location>
        <begin position="99"/>
        <end position="120"/>
    </location>
</feature>
<sequence length="274" mass="29142">MNESAPAEGPREEAPGMPDGPAGSPDGPVAAPPAPRRTRSGAVVVGPTAIARWRPLALVGLPIIALLLCPFAATGIAQWQQGRAAAGLDDLLTRALGHGALQLLVGAIVLWILFALWALVPILATHKVALLDEDARTLTLRRGLRTAGTAPLAQVVYAVGEAERGSTGLIGVDRGGEEPERWILPEVAWDEESFDGLRVLQAAAGLRPAPSRRVLAALARRSRRGAAHRELAARLGMPWRPEYEEDEAAFGAEFDRVRRVIGGKEPPREGDPRP</sequence>
<evidence type="ECO:0008006" key="5">
    <source>
        <dbReference type="Google" id="ProtNLM"/>
    </source>
</evidence>
<reference evidence="4" key="1">
    <citation type="journal article" date="2019" name="Int. J. Syst. Evol. Microbiol.">
        <title>The Global Catalogue of Microorganisms (GCM) 10K type strain sequencing project: providing services to taxonomists for standard genome sequencing and annotation.</title>
        <authorList>
            <consortium name="The Broad Institute Genomics Platform"/>
            <consortium name="The Broad Institute Genome Sequencing Center for Infectious Disease"/>
            <person name="Wu L."/>
            <person name="Ma J."/>
        </authorList>
    </citation>
    <scope>NUCLEOTIDE SEQUENCE [LARGE SCALE GENOMIC DNA]</scope>
    <source>
        <strain evidence="4">JCM 11650</strain>
    </source>
</reference>
<keyword evidence="2" id="KW-0812">Transmembrane</keyword>
<feature type="compositionally biased region" description="Low complexity" evidence="1">
    <location>
        <begin position="15"/>
        <end position="29"/>
    </location>
</feature>
<keyword evidence="2" id="KW-1133">Transmembrane helix</keyword>
<evidence type="ECO:0000313" key="3">
    <source>
        <dbReference type="EMBL" id="MFD1833936.1"/>
    </source>
</evidence>
<dbReference type="Proteomes" id="UP001597280">
    <property type="component" value="Unassembled WGS sequence"/>
</dbReference>
<accession>A0ABW4PT28</accession>
<proteinExistence type="predicted"/>
<dbReference type="RefSeq" id="WP_240811152.1">
    <property type="nucleotide sequence ID" value="NZ_BAAAIS010000005.1"/>
</dbReference>
<name>A0ABW4PT28_9MICO</name>
<evidence type="ECO:0000313" key="4">
    <source>
        <dbReference type="Proteomes" id="UP001597280"/>
    </source>
</evidence>
<feature type="region of interest" description="Disordered" evidence="1">
    <location>
        <begin position="1"/>
        <end position="39"/>
    </location>
</feature>
<keyword evidence="4" id="KW-1185">Reference proteome</keyword>
<organism evidence="3 4">
    <name type="scientific">Brachybacterium rhamnosum</name>
    <dbReference type="NCBI Taxonomy" id="173361"/>
    <lineage>
        <taxon>Bacteria</taxon>
        <taxon>Bacillati</taxon>
        <taxon>Actinomycetota</taxon>
        <taxon>Actinomycetes</taxon>
        <taxon>Micrococcales</taxon>
        <taxon>Dermabacteraceae</taxon>
        <taxon>Brachybacterium</taxon>
    </lineage>
</organism>
<keyword evidence="2" id="KW-0472">Membrane</keyword>
<dbReference type="EMBL" id="JBHUFL010000001">
    <property type="protein sequence ID" value="MFD1833936.1"/>
    <property type="molecule type" value="Genomic_DNA"/>
</dbReference>